<feature type="compositionally biased region" description="Acidic residues" evidence="5">
    <location>
        <begin position="472"/>
        <end position="483"/>
    </location>
</feature>
<feature type="region of interest" description="Disordered" evidence="5">
    <location>
        <begin position="272"/>
        <end position="291"/>
    </location>
</feature>
<comment type="subcellular location">
    <subcellularLocation>
        <location evidence="1">Membrane</location>
        <topology evidence="1">Multi-pass membrane protein</topology>
    </subcellularLocation>
</comment>
<evidence type="ECO:0000256" key="2">
    <source>
        <dbReference type="ARBA" id="ARBA00022692"/>
    </source>
</evidence>
<dbReference type="InterPro" id="IPR000832">
    <property type="entry name" value="GPCR_2_secretin-like"/>
</dbReference>
<dbReference type="PANTHER" id="PTHR42058">
    <property type="entry name" value="G_PROTEIN_RECEP_F2_4 DOMAIN-CONTAINING PROTEIN"/>
    <property type="match status" value="1"/>
</dbReference>
<evidence type="ECO:0000256" key="1">
    <source>
        <dbReference type="ARBA" id="ARBA00004141"/>
    </source>
</evidence>
<evidence type="ECO:0000313" key="9">
    <source>
        <dbReference type="Proteomes" id="UP000310066"/>
    </source>
</evidence>
<protein>
    <recommendedName>
        <fullName evidence="7">G-protein coupled receptors family 2 profile 2 domain-containing protein</fullName>
    </recommendedName>
</protein>
<dbReference type="GO" id="GO:0016020">
    <property type="term" value="C:membrane"/>
    <property type="evidence" value="ECO:0007669"/>
    <property type="project" value="UniProtKB-SubCell"/>
</dbReference>
<feature type="transmembrane region" description="Helical" evidence="6">
    <location>
        <begin position="60"/>
        <end position="82"/>
    </location>
</feature>
<name>A0A4U0V7E9_9PEZI</name>
<gene>
    <name evidence="8" type="ORF">B0A54_05615</name>
</gene>
<evidence type="ECO:0000313" key="8">
    <source>
        <dbReference type="EMBL" id="TKA43856.1"/>
    </source>
</evidence>
<evidence type="ECO:0000256" key="4">
    <source>
        <dbReference type="ARBA" id="ARBA00023136"/>
    </source>
</evidence>
<evidence type="ECO:0000256" key="3">
    <source>
        <dbReference type="ARBA" id="ARBA00022989"/>
    </source>
</evidence>
<feature type="transmembrane region" description="Helical" evidence="6">
    <location>
        <begin position="89"/>
        <end position="113"/>
    </location>
</feature>
<reference evidence="8 9" key="1">
    <citation type="submission" date="2017-03" db="EMBL/GenBank/DDBJ databases">
        <title>Genomes of endolithic fungi from Antarctica.</title>
        <authorList>
            <person name="Coleine C."/>
            <person name="Masonjones S."/>
            <person name="Stajich J.E."/>
        </authorList>
    </citation>
    <scope>NUCLEOTIDE SEQUENCE [LARGE SCALE GENOMIC DNA]</scope>
    <source>
        <strain evidence="8 9">CCFEE 5311</strain>
    </source>
</reference>
<feature type="domain" description="G-protein coupled receptors family 2 profile 2" evidence="7">
    <location>
        <begin position="54"/>
        <end position="230"/>
    </location>
</feature>
<keyword evidence="3 6" id="KW-1133">Transmembrane helix</keyword>
<dbReference type="PROSITE" id="PS50261">
    <property type="entry name" value="G_PROTEIN_RECEP_F2_4"/>
    <property type="match status" value="1"/>
</dbReference>
<dbReference type="PANTHER" id="PTHR42058:SF1">
    <property type="entry name" value="G-PROTEIN COUPLED RECEPTORS FAMILY 2 PROFILE 2 DOMAIN-CONTAINING PROTEIN"/>
    <property type="match status" value="1"/>
</dbReference>
<feature type="transmembrane region" description="Helical" evidence="6">
    <location>
        <begin position="382"/>
        <end position="402"/>
    </location>
</feature>
<evidence type="ECO:0000256" key="6">
    <source>
        <dbReference type="SAM" id="Phobius"/>
    </source>
</evidence>
<dbReference type="AlphaFoldDB" id="A0A4U0V7E9"/>
<dbReference type="Pfam" id="PF00002">
    <property type="entry name" value="7tm_2"/>
    <property type="match status" value="1"/>
</dbReference>
<dbReference type="InterPro" id="IPR053247">
    <property type="entry name" value="GPCR_GPR1/git3-like"/>
</dbReference>
<feature type="region of interest" description="Disordered" evidence="5">
    <location>
        <begin position="459"/>
        <end position="517"/>
    </location>
</feature>
<dbReference type="InterPro" id="IPR017981">
    <property type="entry name" value="GPCR_2-like_7TM"/>
</dbReference>
<dbReference type="OrthoDB" id="408743at2759"/>
<dbReference type="GO" id="GO:0004930">
    <property type="term" value="F:G protein-coupled receptor activity"/>
    <property type="evidence" value="ECO:0007669"/>
    <property type="project" value="InterPro"/>
</dbReference>
<organism evidence="8 9">
    <name type="scientific">Friedmanniomyces endolithicus</name>
    <dbReference type="NCBI Taxonomy" id="329885"/>
    <lineage>
        <taxon>Eukaryota</taxon>
        <taxon>Fungi</taxon>
        <taxon>Dikarya</taxon>
        <taxon>Ascomycota</taxon>
        <taxon>Pezizomycotina</taxon>
        <taxon>Dothideomycetes</taxon>
        <taxon>Dothideomycetidae</taxon>
        <taxon>Mycosphaerellales</taxon>
        <taxon>Teratosphaeriaceae</taxon>
        <taxon>Friedmanniomyces</taxon>
    </lineage>
</organism>
<comment type="caution">
    <text evidence="8">The sequence shown here is derived from an EMBL/GenBank/DDBJ whole genome shotgun (WGS) entry which is preliminary data.</text>
</comment>
<feature type="transmembrane region" description="Helical" evidence="6">
    <location>
        <begin position="216"/>
        <end position="243"/>
    </location>
</feature>
<sequence length="560" mass="60924">MVAPAVSCPAPFLAESAHPYTAGLRSGRFCGPFAPGVSCCLPCPLEGLVYSNAFQRNLRIAYWFNVPALICQVFLLASFAVLKEKHSHAHYLSIGLCISLALLELSFIIPLGAKPNECHDTITPNDMHSDMTCAWSGALLEAGAMAGAVWILLRSLWTHLRVCADLHHTTPLFWTAHTLGWGLPALFLAISLPITGVSYQVGKTCFPNQRSAFITWFGWLLAFACLAALLQFITTGFCLWLYLRHFLHLSNSSIGDSADSSSRPETALVTLNTSSPSRKTSIPPASHRTGTTPPYLSKRFAYRRVRSLLLLQWRSIALSLFVITSTIYFGVVFAATTRAAHADSTPSKTAAIEIWAACLVVNNGEKGECLKYARGFVLGEGVVLATFYMSALIGVVTFALMVRRDMVVGWWELLSGAEIHWARRRGRGGELRDEGGGSGGDGKMVQMTDEAGMAEVPEAGDVGTRHATTDLFDGDDDNLEGDEEVQRTERTRVRGGKATSNPPSGGGGGGIEAGDVGTRHETTDFFAAVHGYDDEIDEEAQRPKRTRLRDEIQRHLVTLS</sequence>
<dbReference type="STRING" id="329885.A0A4U0V7E9"/>
<evidence type="ECO:0000256" key="5">
    <source>
        <dbReference type="SAM" id="MobiDB-lite"/>
    </source>
</evidence>
<feature type="transmembrane region" description="Helical" evidence="6">
    <location>
        <begin position="308"/>
        <end position="335"/>
    </location>
</feature>
<keyword evidence="4 6" id="KW-0472">Membrane</keyword>
<dbReference type="Gene3D" id="1.20.1070.10">
    <property type="entry name" value="Rhodopsin 7-helix transmembrane proteins"/>
    <property type="match status" value="1"/>
</dbReference>
<dbReference type="GO" id="GO:0007166">
    <property type="term" value="P:cell surface receptor signaling pathway"/>
    <property type="evidence" value="ECO:0007669"/>
    <property type="project" value="InterPro"/>
</dbReference>
<feature type="transmembrane region" description="Helical" evidence="6">
    <location>
        <begin position="133"/>
        <end position="153"/>
    </location>
</feature>
<feature type="region of interest" description="Disordered" evidence="5">
    <location>
        <begin position="426"/>
        <end position="445"/>
    </location>
</feature>
<feature type="transmembrane region" description="Helical" evidence="6">
    <location>
        <begin position="174"/>
        <end position="196"/>
    </location>
</feature>
<keyword evidence="2 6" id="KW-0812">Transmembrane</keyword>
<accession>A0A4U0V7E9</accession>
<evidence type="ECO:0000259" key="7">
    <source>
        <dbReference type="PROSITE" id="PS50261"/>
    </source>
</evidence>
<dbReference type="Proteomes" id="UP000310066">
    <property type="component" value="Unassembled WGS sequence"/>
</dbReference>
<proteinExistence type="predicted"/>
<dbReference type="EMBL" id="NAJP01000017">
    <property type="protein sequence ID" value="TKA43856.1"/>
    <property type="molecule type" value="Genomic_DNA"/>
</dbReference>